<organism evidence="2 3">
    <name type="scientific">Acetivibrio clariflavus (strain DSM 19732 / NBRC 101661 / EBR45)</name>
    <name type="common">Clostridium clariflavum</name>
    <dbReference type="NCBI Taxonomy" id="720554"/>
    <lineage>
        <taxon>Bacteria</taxon>
        <taxon>Bacillati</taxon>
        <taxon>Bacillota</taxon>
        <taxon>Clostridia</taxon>
        <taxon>Eubacteriales</taxon>
        <taxon>Oscillospiraceae</taxon>
        <taxon>Acetivibrio</taxon>
    </lineage>
</organism>
<reference evidence="3" key="1">
    <citation type="submission" date="2011-12" db="EMBL/GenBank/DDBJ databases">
        <title>Complete sequence of Clostridium clariflavum DSM 19732.</title>
        <authorList>
            <consortium name="US DOE Joint Genome Institute"/>
            <person name="Lucas S."/>
            <person name="Han J."/>
            <person name="Lapidus A."/>
            <person name="Cheng J.-F."/>
            <person name="Goodwin L."/>
            <person name="Pitluck S."/>
            <person name="Peters L."/>
            <person name="Teshima H."/>
            <person name="Detter J.C."/>
            <person name="Han C."/>
            <person name="Tapia R."/>
            <person name="Land M."/>
            <person name="Hauser L."/>
            <person name="Kyrpides N."/>
            <person name="Ivanova N."/>
            <person name="Pagani I."/>
            <person name="Kitzmiller T."/>
            <person name="Lynd L."/>
            <person name="Izquierdo J."/>
            <person name="Woyke T."/>
        </authorList>
    </citation>
    <scope>NUCLEOTIDE SEQUENCE [LARGE SCALE GENOMIC DNA]</scope>
    <source>
        <strain evidence="3">DSM 19732 / NBRC 101661 / EBR45</strain>
    </source>
</reference>
<reference evidence="2 3" key="2">
    <citation type="journal article" date="2012" name="Stand. Genomic Sci.">
        <title>Complete Genome Sequence of Clostridium clariflavum DSM 19732.</title>
        <authorList>
            <person name="Izquierdo J.A."/>
            <person name="Goodwin L."/>
            <person name="Davenport K.W."/>
            <person name="Teshima H."/>
            <person name="Bruce D."/>
            <person name="Detter C."/>
            <person name="Tapia R."/>
            <person name="Han S."/>
            <person name="Land M."/>
            <person name="Hauser L."/>
            <person name="Jeffries C.D."/>
            <person name="Han J."/>
            <person name="Pitluck S."/>
            <person name="Nolan M."/>
            <person name="Chen A."/>
            <person name="Huntemann M."/>
            <person name="Mavromatis K."/>
            <person name="Mikhailova N."/>
            <person name="Liolios K."/>
            <person name="Woyke T."/>
            <person name="Lynd L.R."/>
        </authorList>
    </citation>
    <scope>NUCLEOTIDE SEQUENCE [LARGE SCALE GENOMIC DNA]</scope>
    <source>
        <strain evidence="3">DSM 19732 / NBRC 101661 / EBR45</strain>
    </source>
</reference>
<evidence type="ECO:0000313" key="3">
    <source>
        <dbReference type="Proteomes" id="UP000005435"/>
    </source>
</evidence>
<protein>
    <submittedName>
        <fullName evidence="2">Phosphate transport regulator related to PhoU</fullName>
    </submittedName>
</protein>
<dbReference type="STRING" id="720554.Clocl_3366"/>
<evidence type="ECO:0000313" key="2">
    <source>
        <dbReference type="EMBL" id="AEV69865.1"/>
    </source>
</evidence>
<dbReference type="RefSeq" id="WP_014256397.1">
    <property type="nucleotide sequence ID" value="NC_016627.1"/>
</dbReference>
<dbReference type="KEGG" id="ccl:Clocl_3366"/>
<dbReference type="EMBL" id="CP003065">
    <property type="protein sequence ID" value="AEV69865.1"/>
    <property type="molecule type" value="Genomic_DNA"/>
</dbReference>
<proteinExistence type="inferred from homology"/>
<dbReference type="PANTHER" id="PTHR37298">
    <property type="entry name" value="UPF0111 PROTEIN YKAA"/>
    <property type="match status" value="1"/>
</dbReference>
<dbReference type="PANTHER" id="PTHR37298:SF1">
    <property type="entry name" value="UPF0111 PROTEIN YKAA"/>
    <property type="match status" value="1"/>
</dbReference>
<sequence length="207" mass="24133">MARKKDEYYYDTFVELVEYSCKAADLLNQIVNNFKADQLLNKVKEMHEIEHAADEARHVMTKRLMKEFITPIEREDILGLANSIDNLTDAIEDVVLRMYMFNITHIRPYAVKMTSVIVKCCNSLKLALTEFHNFRKSKTLHELIVDVNKLEEDGDKLYSEAIRDLYVNCNDFKEVSAWQSTFHFLEKCCDACEDVSNAIEEIVMKNS</sequence>
<accession>G8LXE7</accession>
<comment type="similarity">
    <text evidence="1">Belongs to the UPF0111 family.</text>
</comment>
<dbReference type="Pfam" id="PF01865">
    <property type="entry name" value="PhoU_div"/>
    <property type="match status" value="1"/>
</dbReference>
<name>G8LXE7_ACECE</name>
<dbReference type="Gene3D" id="1.20.58.220">
    <property type="entry name" value="Phosphate transport system protein phou homolog 2, domain 2"/>
    <property type="match status" value="1"/>
</dbReference>
<dbReference type="AlphaFoldDB" id="G8LXE7"/>
<dbReference type="eggNOG" id="COG1392">
    <property type="taxonomic scope" value="Bacteria"/>
</dbReference>
<dbReference type="HOGENOM" id="CLU_086031_1_0_9"/>
<dbReference type="Proteomes" id="UP000005435">
    <property type="component" value="Chromosome"/>
</dbReference>
<keyword evidence="3" id="KW-1185">Reference proteome</keyword>
<evidence type="ECO:0000256" key="1">
    <source>
        <dbReference type="ARBA" id="ARBA00008591"/>
    </source>
</evidence>
<dbReference type="OrthoDB" id="9797568at2"/>
<gene>
    <name evidence="2" type="ordered locus">Clocl_3366</name>
</gene>
<dbReference type="InterPro" id="IPR038078">
    <property type="entry name" value="PhoU-like_sf"/>
</dbReference>
<dbReference type="InterPro" id="IPR052912">
    <property type="entry name" value="UPF0111_domain"/>
</dbReference>
<dbReference type="InterPro" id="IPR018445">
    <property type="entry name" value="Put_Phosphate_transp_reg"/>
</dbReference>